<dbReference type="InterPro" id="IPR010921">
    <property type="entry name" value="Trp_repressor/repl_initiator"/>
</dbReference>
<dbReference type="AlphaFoldDB" id="A0A7C5DHK1"/>
<feature type="non-terminal residue" evidence="1">
    <location>
        <position position="84"/>
    </location>
</feature>
<dbReference type="Pfam" id="PF01527">
    <property type="entry name" value="HTH_Tnp_1"/>
    <property type="match status" value="1"/>
</dbReference>
<dbReference type="GO" id="GO:0043565">
    <property type="term" value="F:sequence-specific DNA binding"/>
    <property type="evidence" value="ECO:0007669"/>
    <property type="project" value="InterPro"/>
</dbReference>
<protein>
    <submittedName>
        <fullName evidence="1">Transposase</fullName>
    </submittedName>
</protein>
<name>A0A7C5DHK1_9CHLB</name>
<organism evidence="1">
    <name type="scientific">Chlorobaculum parvum</name>
    <dbReference type="NCBI Taxonomy" id="274539"/>
    <lineage>
        <taxon>Bacteria</taxon>
        <taxon>Pseudomonadati</taxon>
        <taxon>Chlorobiota</taxon>
        <taxon>Chlorobiia</taxon>
        <taxon>Chlorobiales</taxon>
        <taxon>Chlorobiaceae</taxon>
        <taxon>Chlorobaculum</taxon>
    </lineage>
</organism>
<reference evidence="1" key="1">
    <citation type="journal article" date="2020" name="mSystems">
        <title>Genome- and Community-Level Interaction Insights into Carbon Utilization and Element Cycling Functions of Hydrothermarchaeota in Hydrothermal Sediment.</title>
        <authorList>
            <person name="Zhou Z."/>
            <person name="Liu Y."/>
            <person name="Xu W."/>
            <person name="Pan J."/>
            <person name="Luo Z.H."/>
            <person name="Li M."/>
        </authorList>
    </citation>
    <scope>NUCLEOTIDE SEQUENCE [LARGE SCALE GENOMIC DNA]</scope>
    <source>
        <strain evidence="1">HyVt-633</strain>
    </source>
</reference>
<dbReference type="Gene3D" id="1.10.10.10">
    <property type="entry name" value="Winged helix-like DNA-binding domain superfamily/Winged helix DNA-binding domain"/>
    <property type="match status" value="1"/>
</dbReference>
<dbReference type="InterPro" id="IPR002514">
    <property type="entry name" value="Transposase_8"/>
</dbReference>
<dbReference type="GO" id="GO:0004803">
    <property type="term" value="F:transposase activity"/>
    <property type="evidence" value="ECO:0007669"/>
    <property type="project" value="InterPro"/>
</dbReference>
<dbReference type="SUPFAM" id="SSF48295">
    <property type="entry name" value="TrpR-like"/>
    <property type="match status" value="1"/>
</dbReference>
<dbReference type="Proteomes" id="UP000886058">
    <property type="component" value="Unassembled WGS sequence"/>
</dbReference>
<gene>
    <name evidence="1" type="ORF">ENL07_02045</name>
</gene>
<sequence length="84" mass="10024">MRKSRKNYTPQEKVAILKRHLVDRVLVSDLCDQYGLQPNVIYRWQKEFFENGSAAFEKQQSVLNKAEQKKIEQLETKLRNKNEV</sequence>
<comment type="caution">
    <text evidence="1">The sequence shown here is derived from an EMBL/GenBank/DDBJ whole genome shotgun (WGS) entry which is preliminary data.</text>
</comment>
<accession>A0A7C5DHK1</accession>
<dbReference type="EMBL" id="DRSQ01000046">
    <property type="protein sequence ID" value="HHE31435.1"/>
    <property type="molecule type" value="Genomic_DNA"/>
</dbReference>
<proteinExistence type="predicted"/>
<evidence type="ECO:0000313" key="1">
    <source>
        <dbReference type="EMBL" id="HHE31435.1"/>
    </source>
</evidence>
<dbReference type="GO" id="GO:0006313">
    <property type="term" value="P:DNA transposition"/>
    <property type="evidence" value="ECO:0007669"/>
    <property type="project" value="InterPro"/>
</dbReference>
<dbReference type="InterPro" id="IPR036388">
    <property type="entry name" value="WH-like_DNA-bd_sf"/>
</dbReference>